<dbReference type="Gene3D" id="2.60.40.10">
    <property type="entry name" value="Immunoglobulins"/>
    <property type="match status" value="1"/>
</dbReference>
<dbReference type="CDD" id="cd02860">
    <property type="entry name" value="E_set_Pullulanase"/>
    <property type="match status" value="1"/>
</dbReference>
<sequence>MRMREPFEAYFDDFDKVNIYKSNNFFGGKSRFYHLKDSRDRIIELDLVTRSELPNGYVHSVLTPREPIEVGEEYYVYDEHCQKTPAVYSHITKTPKFASDYDFDGELGPVYSKEAVVFRLWAPTAHRIIVSLRQGSRSVSQELERKLNGVFEASIPGDWNEARYSFMIRCNGKWQESVDPYSFFGGINGKYSIVVDPSTLNLPDRIPLPPLESNTDAIIYEASVRDMTSANNIGVQHPSTFRGFTEESPTACSRRTGFSYLKTLGVTHVQLLPVFDFGSVDESHPGLYYNWGYDPMHFRTLEGSYSLNPDRGAERVQEFAGLVHELHKAGLRVNLDLVFNHVYNKGEFALERLVPYYYFLMNQNGEFSNGSFCGNDIDTQPMMSRRYFVDTCRKIVELYDVDGFRFDLMGILDVNLMNEIAAECRRIKPGFMVYGEGWNMPSFVPPEIRATQENQAKMPDVGHFSDRFRDTIRGSNGDLGQKGFASGNIGAMSDVMNVMAASCNEHRYDSPEKAINYVECHDNHTLWDKNKVACHGEGSDLRDKRQVFANAVVLLSQGVPFLHAGQEFGRTKEGVGNTYNRGDNINQMDYHRRDRHSSIVRDTRRLIEIRKQHPSLRLRTAQEIANQVKFETISGQCLVYRTSKDADSLISFLNPTGSWFQYDIHELGHVLFDNGDSNQEYTSNLVIAPYSVVICQLGG</sequence>
<feature type="domain" description="Glycosyl hydrolase family 13 catalytic" evidence="2">
    <location>
        <begin position="238"/>
        <end position="610"/>
    </location>
</feature>
<dbReference type="RefSeq" id="WP_236940505.1">
    <property type="nucleotide sequence ID" value="NZ_CANAUQ010000032.1"/>
</dbReference>
<dbReference type="CDD" id="cd11341">
    <property type="entry name" value="AmyAc_Pullulanase_LD-like"/>
    <property type="match status" value="1"/>
</dbReference>
<dbReference type="Pfam" id="PF00128">
    <property type="entry name" value="Alpha-amylase"/>
    <property type="match status" value="1"/>
</dbReference>
<gene>
    <name evidence="3" type="ORF">AALO17_08420</name>
</gene>
<dbReference type="STRING" id="1702221.AALO17_08420"/>
<dbReference type="InterPro" id="IPR013783">
    <property type="entry name" value="Ig-like_fold"/>
</dbReference>
<keyword evidence="4" id="KW-1185">Reference proteome</keyword>
<dbReference type="SMART" id="SM00642">
    <property type="entry name" value="Aamy"/>
    <property type="match status" value="1"/>
</dbReference>
<dbReference type="NCBIfam" id="TIGR02104">
    <property type="entry name" value="pulA_typeI"/>
    <property type="match status" value="1"/>
</dbReference>
<dbReference type="AlphaFoldDB" id="A0A140DTJ9"/>
<dbReference type="KEGG" id="fro:AALO17_08420"/>
<dbReference type="InterPro" id="IPR014756">
    <property type="entry name" value="Ig_E-set"/>
</dbReference>
<dbReference type="InterPro" id="IPR004193">
    <property type="entry name" value="Glyco_hydro_13_N"/>
</dbReference>
<dbReference type="GO" id="GO:0004553">
    <property type="term" value="F:hydrolase activity, hydrolyzing O-glycosyl compounds"/>
    <property type="evidence" value="ECO:0007669"/>
    <property type="project" value="InterPro"/>
</dbReference>
<evidence type="ECO:0000313" key="3">
    <source>
        <dbReference type="EMBL" id="AMK53976.1"/>
    </source>
</evidence>
<proteinExistence type="inferred from homology"/>
<dbReference type="PANTHER" id="PTHR43002">
    <property type="entry name" value="GLYCOGEN DEBRANCHING ENZYME"/>
    <property type="match status" value="1"/>
</dbReference>
<dbReference type="SUPFAM" id="SSF51445">
    <property type="entry name" value="(Trans)glycosidases"/>
    <property type="match status" value="1"/>
</dbReference>
<accession>A0A140DTJ9</accession>
<dbReference type="GeneID" id="78477643"/>
<evidence type="ECO:0000259" key="2">
    <source>
        <dbReference type="SMART" id="SM00642"/>
    </source>
</evidence>
<dbReference type="InterPro" id="IPR017853">
    <property type="entry name" value="GH"/>
</dbReference>
<dbReference type="InterPro" id="IPR011840">
    <property type="entry name" value="PulA_typeI"/>
</dbReference>
<dbReference type="Proteomes" id="UP000069771">
    <property type="component" value="Chromosome"/>
</dbReference>
<evidence type="ECO:0000313" key="4">
    <source>
        <dbReference type="Proteomes" id="UP000069771"/>
    </source>
</evidence>
<dbReference type="Gene3D" id="2.60.40.2320">
    <property type="match status" value="1"/>
</dbReference>
<dbReference type="InterPro" id="IPR040697">
    <property type="entry name" value="PulA_N1"/>
</dbReference>
<reference evidence="3 4" key="1">
    <citation type="journal article" date="2016" name="Gut Pathog.">
        <title>Whole genome sequencing of "Faecalibaculum rodentium" ALO17, isolated from C57BL/6J laboratory mouse feces.</title>
        <authorList>
            <person name="Lim S."/>
            <person name="Chang D.H."/>
            <person name="Ahn S."/>
            <person name="Kim B.C."/>
        </authorList>
    </citation>
    <scope>NUCLEOTIDE SEQUENCE [LARGE SCALE GENOMIC DNA]</scope>
    <source>
        <strain evidence="3 4">Alo17</strain>
    </source>
</reference>
<protein>
    <submittedName>
        <fullName evidence="3">Pullulanase, type I</fullName>
    </submittedName>
</protein>
<dbReference type="SUPFAM" id="SSF81296">
    <property type="entry name" value="E set domains"/>
    <property type="match status" value="1"/>
</dbReference>
<dbReference type="Pfam" id="PF17999">
    <property type="entry name" value="PulA_N1"/>
    <property type="match status" value="1"/>
</dbReference>
<comment type="similarity">
    <text evidence="1">Belongs to the glycosyl hydrolase 13 family.</text>
</comment>
<evidence type="ECO:0000256" key="1">
    <source>
        <dbReference type="ARBA" id="ARBA00008061"/>
    </source>
</evidence>
<dbReference type="Pfam" id="PF02922">
    <property type="entry name" value="CBM_48"/>
    <property type="match status" value="1"/>
</dbReference>
<dbReference type="InterPro" id="IPR006047">
    <property type="entry name" value="GH13_cat_dom"/>
</dbReference>
<organism evidence="3 4">
    <name type="scientific">Faecalibaculum rodentium</name>
    <dbReference type="NCBI Taxonomy" id="1702221"/>
    <lineage>
        <taxon>Bacteria</taxon>
        <taxon>Bacillati</taxon>
        <taxon>Bacillota</taxon>
        <taxon>Erysipelotrichia</taxon>
        <taxon>Erysipelotrichales</taxon>
        <taxon>Erysipelotrichaceae</taxon>
        <taxon>Faecalibaculum</taxon>
    </lineage>
</organism>
<name>A0A140DTJ9_9FIRM</name>
<dbReference type="Gene3D" id="3.20.20.80">
    <property type="entry name" value="Glycosidases"/>
    <property type="match status" value="1"/>
</dbReference>
<dbReference type="EMBL" id="CP011391">
    <property type="protein sequence ID" value="AMK53976.1"/>
    <property type="molecule type" value="Genomic_DNA"/>
</dbReference>
<dbReference type="PATRIC" id="fig|1702221.3.peg.815"/>
<dbReference type="GO" id="GO:0005975">
    <property type="term" value="P:carbohydrate metabolic process"/>
    <property type="evidence" value="ECO:0007669"/>
    <property type="project" value="InterPro"/>
</dbReference>